<proteinExistence type="inferred from homology"/>
<dbReference type="SUPFAM" id="SSF46785">
    <property type="entry name" value="Winged helix' DNA-binding domain"/>
    <property type="match status" value="1"/>
</dbReference>
<keyword evidence="2" id="KW-0805">Transcription regulation</keyword>
<organism evidence="5 6">
    <name type="scientific">Mangrovibacterium marinum</name>
    <dbReference type="NCBI Taxonomy" id="1639118"/>
    <lineage>
        <taxon>Bacteria</taxon>
        <taxon>Pseudomonadati</taxon>
        <taxon>Bacteroidota</taxon>
        <taxon>Bacteroidia</taxon>
        <taxon>Marinilabiliales</taxon>
        <taxon>Prolixibacteraceae</taxon>
        <taxon>Mangrovibacterium</taxon>
    </lineage>
</organism>
<sequence>MIKELTKAEEQVMQILWKLEKAFVNDILEKIPEPKPAYNTVSTIVRILEKKGFVDHDAFGKTHRYFPLVSKRDYTKAYFRNFLSNYFGNSFQEMVSFFAKEDNMSLSDLETLINEVGRDLEDDKPENNG</sequence>
<keyword evidence="4" id="KW-0804">Transcription</keyword>
<dbReference type="AlphaFoldDB" id="A0A2T5BYZ8"/>
<name>A0A2T5BYZ8_9BACT</name>
<dbReference type="GO" id="GO:0045892">
    <property type="term" value="P:negative regulation of DNA-templated transcription"/>
    <property type="evidence" value="ECO:0007669"/>
    <property type="project" value="InterPro"/>
</dbReference>
<protein>
    <submittedName>
        <fullName evidence="5">Putative transcriptional regulator</fullName>
    </submittedName>
</protein>
<dbReference type="InterPro" id="IPR005650">
    <property type="entry name" value="BlaI_family"/>
</dbReference>
<evidence type="ECO:0000313" key="6">
    <source>
        <dbReference type="Proteomes" id="UP000243525"/>
    </source>
</evidence>
<dbReference type="Pfam" id="PF03965">
    <property type="entry name" value="Penicillinase_R"/>
    <property type="match status" value="1"/>
</dbReference>
<gene>
    <name evidence="5" type="ORF">C8N47_1164</name>
</gene>
<dbReference type="Gene3D" id="1.10.10.10">
    <property type="entry name" value="Winged helix-like DNA-binding domain superfamily/Winged helix DNA-binding domain"/>
    <property type="match status" value="1"/>
</dbReference>
<dbReference type="InterPro" id="IPR036390">
    <property type="entry name" value="WH_DNA-bd_sf"/>
</dbReference>
<reference evidence="5 6" key="1">
    <citation type="submission" date="2018-04" db="EMBL/GenBank/DDBJ databases">
        <title>Genomic Encyclopedia of Archaeal and Bacterial Type Strains, Phase II (KMG-II): from individual species to whole genera.</title>
        <authorList>
            <person name="Goeker M."/>
        </authorList>
    </citation>
    <scope>NUCLEOTIDE SEQUENCE [LARGE SCALE GENOMIC DNA]</scope>
    <source>
        <strain evidence="5 6">DSM 28823</strain>
    </source>
</reference>
<dbReference type="Gene3D" id="1.10.4040.10">
    <property type="entry name" value="Penicillinase repressor domain"/>
    <property type="match status" value="1"/>
</dbReference>
<dbReference type="RefSeq" id="WP_245915719.1">
    <property type="nucleotide sequence ID" value="NZ_OY782574.1"/>
</dbReference>
<evidence type="ECO:0000256" key="2">
    <source>
        <dbReference type="ARBA" id="ARBA00023015"/>
    </source>
</evidence>
<accession>A0A2T5BYZ8</accession>
<evidence type="ECO:0000313" key="5">
    <source>
        <dbReference type="EMBL" id="PTN07482.1"/>
    </source>
</evidence>
<keyword evidence="3" id="KW-0238">DNA-binding</keyword>
<dbReference type="Proteomes" id="UP000243525">
    <property type="component" value="Unassembled WGS sequence"/>
</dbReference>
<dbReference type="PIRSF" id="PIRSF019455">
    <property type="entry name" value="CopR_AtkY"/>
    <property type="match status" value="1"/>
</dbReference>
<dbReference type="InterPro" id="IPR036388">
    <property type="entry name" value="WH-like_DNA-bd_sf"/>
</dbReference>
<evidence type="ECO:0000256" key="1">
    <source>
        <dbReference type="ARBA" id="ARBA00011046"/>
    </source>
</evidence>
<comment type="caution">
    <text evidence="5">The sequence shown here is derived from an EMBL/GenBank/DDBJ whole genome shotgun (WGS) entry which is preliminary data.</text>
</comment>
<dbReference type="EMBL" id="QAAD01000016">
    <property type="protein sequence ID" value="PTN07482.1"/>
    <property type="molecule type" value="Genomic_DNA"/>
</dbReference>
<evidence type="ECO:0000256" key="3">
    <source>
        <dbReference type="ARBA" id="ARBA00023125"/>
    </source>
</evidence>
<evidence type="ECO:0000256" key="4">
    <source>
        <dbReference type="ARBA" id="ARBA00023163"/>
    </source>
</evidence>
<keyword evidence="6" id="KW-1185">Reference proteome</keyword>
<comment type="similarity">
    <text evidence="1">Belongs to the BlaI transcriptional regulatory family.</text>
</comment>
<dbReference type="GO" id="GO:0003677">
    <property type="term" value="F:DNA binding"/>
    <property type="evidence" value="ECO:0007669"/>
    <property type="project" value="UniProtKB-KW"/>
</dbReference>